<feature type="region of interest" description="Disordered" evidence="1">
    <location>
        <begin position="1"/>
        <end position="27"/>
    </location>
</feature>
<dbReference type="EMBL" id="JADCNM010000011">
    <property type="protein sequence ID" value="KAG0463147.1"/>
    <property type="molecule type" value="Genomic_DNA"/>
</dbReference>
<name>A0A835UIQ4_VANPL</name>
<feature type="region of interest" description="Disordered" evidence="1">
    <location>
        <begin position="69"/>
        <end position="91"/>
    </location>
</feature>
<comment type="caution">
    <text evidence="2">The sequence shown here is derived from an EMBL/GenBank/DDBJ whole genome shotgun (WGS) entry which is preliminary data.</text>
</comment>
<evidence type="ECO:0000313" key="3">
    <source>
        <dbReference type="Proteomes" id="UP000639772"/>
    </source>
</evidence>
<accession>A0A835UIQ4</accession>
<dbReference type="Proteomes" id="UP000639772">
    <property type="component" value="Chromosome 11"/>
</dbReference>
<evidence type="ECO:0000256" key="1">
    <source>
        <dbReference type="SAM" id="MobiDB-lite"/>
    </source>
</evidence>
<protein>
    <submittedName>
        <fullName evidence="2">Uncharacterized protein</fullName>
    </submittedName>
</protein>
<gene>
    <name evidence="2" type="ORF">HPP92_021623</name>
</gene>
<reference evidence="2 3" key="1">
    <citation type="journal article" date="2020" name="Nat. Food">
        <title>A phased Vanilla planifolia genome enables genetic improvement of flavour and production.</title>
        <authorList>
            <person name="Hasing T."/>
            <person name="Tang H."/>
            <person name="Brym M."/>
            <person name="Khazi F."/>
            <person name="Huang T."/>
            <person name="Chambers A.H."/>
        </authorList>
    </citation>
    <scope>NUCLEOTIDE SEQUENCE [LARGE SCALE GENOMIC DNA]</scope>
    <source>
        <tissue evidence="2">Leaf</tissue>
    </source>
</reference>
<proteinExistence type="predicted"/>
<feature type="compositionally biased region" description="Basic and acidic residues" evidence="1">
    <location>
        <begin position="1"/>
        <end position="11"/>
    </location>
</feature>
<dbReference type="AlphaFoldDB" id="A0A835UIQ4"/>
<evidence type="ECO:0000313" key="2">
    <source>
        <dbReference type="EMBL" id="KAG0463147.1"/>
    </source>
</evidence>
<sequence>MNAQEVARKDGGLPIPHTLAPGASLGSQARASRAVPLAHDSVVRSAAVGMHRAMGAVPLEACVDYKVPRCGPLDKEKRRGDKGEGSARQVQ</sequence>
<organism evidence="2 3">
    <name type="scientific">Vanilla planifolia</name>
    <name type="common">Vanilla</name>
    <dbReference type="NCBI Taxonomy" id="51239"/>
    <lineage>
        <taxon>Eukaryota</taxon>
        <taxon>Viridiplantae</taxon>
        <taxon>Streptophyta</taxon>
        <taxon>Embryophyta</taxon>
        <taxon>Tracheophyta</taxon>
        <taxon>Spermatophyta</taxon>
        <taxon>Magnoliopsida</taxon>
        <taxon>Liliopsida</taxon>
        <taxon>Asparagales</taxon>
        <taxon>Orchidaceae</taxon>
        <taxon>Vanilloideae</taxon>
        <taxon>Vanilleae</taxon>
        <taxon>Vanilla</taxon>
    </lineage>
</organism>
<feature type="compositionally biased region" description="Basic and acidic residues" evidence="1">
    <location>
        <begin position="72"/>
        <end position="85"/>
    </location>
</feature>